<keyword evidence="2" id="KW-1185">Reference proteome</keyword>
<reference evidence="1 2" key="1">
    <citation type="journal article" date="2016" name="Antonie Van Leeuwenhoek">
        <title>Nocardia donostiensis sp. nov., isolated from human respiratory specimens.</title>
        <authorList>
            <person name="Ercibengoa M."/>
            <person name="Bell M."/>
            <person name="Marimon J.M."/>
            <person name="Humrighouse B."/>
            <person name="Klenk H.P."/>
            <person name="Potter G."/>
            <person name="Perez-Trallero E."/>
        </authorList>
    </citation>
    <scope>NUCLEOTIDE SEQUENCE [LARGE SCALE GENOMIC DNA]</scope>
    <source>
        <strain evidence="1 2">X1655</strain>
    </source>
</reference>
<dbReference type="Proteomes" id="UP000188836">
    <property type="component" value="Unassembled WGS sequence"/>
</dbReference>
<dbReference type="OrthoDB" id="4545398at2"/>
<dbReference type="RefSeq" id="WP_077120077.1">
    <property type="nucleotide sequence ID" value="NZ_LOKT01000003.1"/>
</dbReference>
<dbReference type="STRING" id="1538463.B0T36_05420"/>
<sequence length="228" mass="25889">MVSPDTALRRLLRDTAKLLHRYGFHGTDPTWTRIAPGGLASVGRTRVLRTWTNGQQTRSFGLTLNATPTPWWEYCNWCNAQQGLPPIPLETATGPDLIDTHPHSSELTTPWVLRLDPAQSEQHAWQADIDTIRTQLPRRVHAYARRALQLLEPDRYLDELLARPDQGFRTREAIVVLLADRGPGPQLDEAIHNLRQCSVEQETPTHVEEVLTYARHRADRPAEHVAEA</sequence>
<protein>
    <recommendedName>
        <fullName evidence="3">DUF4304 domain-containing protein</fullName>
    </recommendedName>
</protein>
<proteinExistence type="predicted"/>
<comment type="caution">
    <text evidence="1">The sequence shown here is derived from an EMBL/GenBank/DDBJ whole genome shotgun (WGS) entry which is preliminary data.</text>
</comment>
<name>A0A1W0BB43_9NOCA</name>
<dbReference type="AlphaFoldDB" id="A0A1W0BB43"/>
<evidence type="ECO:0000313" key="2">
    <source>
        <dbReference type="Proteomes" id="UP000188836"/>
    </source>
</evidence>
<gene>
    <name evidence="1" type="ORF">B0T46_21020</name>
</gene>
<dbReference type="EMBL" id="MUMY01000020">
    <property type="protein sequence ID" value="ONM46742.1"/>
    <property type="molecule type" value="Genomic_DNA"/>
</dbReference>
<evidence type="ECO:0000313" key="1">
    <source>
        <dbReference type="EMBL" id="ONM46742.1"/>
    </source>
</evidence>
<evidence type="ECO:0008006" key="3">
    <source>
        <dbReference type="Google" id="ProtNLM"/>
    </source>
</evidence>
<organism evidence="1 2">
    <name type="scientific">Nocardia donostiensis</name>
    <dbReference type="NCBI Taxonomy" id="1538463"/>
    <lineage>
        <taxon>Bacteria</taxon>
        <taxon>Bacillati</taxon>
        <taxon>Actinomycetota</taxon>
        <taxon>Actinomycetes</taxon>
        <taxon>Mycobacteriales</taxon>
        <taxon>Nocardiaceae</taxon>
        <taxon>Nocardia</taxon>
    </lineage>
</organism>
<accession>A0A1W0BB43</accession>